<comment type="caution">
    <text evidence="2">The sequence shown here is derived from an EMBL/GenBank/DDBJ whole genome shotgun (WGS) entry which is preliminary data.</text>
</comment>
<accession>A0ABQ7U7D9</accession>
<name>A0ABQ7U7D9_SOLTU</name>
<feature type="compositionally biased region" description="Low complexity" evidence="1">
    <location>
        <begin position="20"/>
        <end position="36"/>
    </location>
</feature>
<evidence type="ECO:0000313" key="2">
    <source>
        <dbReference type="EMBL" id="KAH0741605.1"/>
    </source>
</evidence>
<proteinExistence type="predicted"/>
<dbReference type="EMBL" id="JAIVGD010000026">
    <property type="protein sequence ID" value="KAH0741605.1"/>
    <property type="molecule type" value="Genomic_DNA"/>
</dbReference>
<keyword evidence="3" id="KW-1185">Reference proteome</keyword>
<feature type="region of interest" description="Disordered" evidence="1">
    <location>
        <begin position="1"/>
        <end position="60"/>
    </location>
</feature>
<sequence>MPHSSTVPPLSTMPPPSPSTVPLHSSVPPSDPIIDNDPTDDDVVDELGSKWDTNEDTEADSDVHQEYIDIRAAKRYFKRSQRRSRCTTLDQINVDEKGPDIGYDETNIGIREKLSW</sequence>
<feature type="compositionally biased region" description="Low complexity" evidence="1">
    <location>
        <begin position="1"/>
        <end position="10"/>
    </location>
</feature>
<protein>
    <submittedName>
        <fullName evidence="2">Uncharacterized protein</fullName>
    </submittedName>
</protein>
<dbReference type="Proteomes" id="UP000826656">
    <property type="component" value="Unassembled WGS sequence"/>
</dbReference>
<reference evidence="2 3" key="1">
    <citation type="journal article" date="2021" name="bioRxiv">
        <title>Chromosome-scale and haplotype-resolved genome assembly of a tetraploid potato cultivar.</title>
        <authorList>
            <person name="Sun H."/>
            <person name="Jiao W.-B."/>
            <person name="Krause K."/>
            <person name="Campoy J.A."/>
            <person name="Goel M."/>
            <person name="Folz-Donahue K."/>
            <person name="Kukat C."/>
            <person name="Huettel B."/>
            <person name="Schneeberger K."/>
        </authorList>
    </citation>
    <scope>NUCLEOTIDE SEQUENCE [LARGE SCALE GENOMIC DNA]</scope>
    <source>
        <strain evidence="2">SolTubOtavaFocal</strain>
        <tissue evidence="2">Leaves</tissue>
    </source>
</reference>
<organism evidence="2 3">
    <name type="scientific">Solanum tuberosum</name>
    <name type="common">Potato</name>
    <dbReference type="NCBI Taxonomy" id="4113"/>
    <lineage>
        <taxon>Eukaryota</taxon>
        <taxon>Viridiplantae</taxon>
        <taxon>Streptophyta</taxon>
        <taxon>Embryophyta</taxon>
        <taxon>Tracheophyta</taxon>
        <taxon>Spermatophyta</taxon>
        <taxon>Magnoliopsida</taxon>
        <taxon>eudicotyledons</taxon>
        <taxon>Gunneridae</taxon>
        <taxon>Pentapetalae</taxon>
        <taxon>asterids</taxon>
        <taxon>lamiids</taxon>
        <taxon>Solanales</taxon>
        <taxon>Solanaceae</taxon>
        <taxon>Solanoideae</taxon>
        <taxon>Solaneae</taxon>
        <taxon>Solanum</taxon>
    </lineage>
</organism>
<evidence type="ECO:0000256" key="1">
    <source>
        <dbReference type="SAM" id="MobiDB-lite"/>
    </source>
</evidence>
<evidence type="ECO:0000313" key="3">
    <source>
        <dbReference type="Proteomes" id="UP000826656"/>
    </source>
</evidence>
<gene>
    <name evidence="2" type="ORF">KY290_034648</name>
</gene>